<keyword evidence="3" id="KW-1185">Reference proteome</keyword>
<evidence type="ECO:0000313" key="2">
    <source>
        <dbReference type="EMBL" id="KAK4776732.1"/>
    </source>
</evidence>
<gene>
    <name evidence="2" type="ORF">SAY86_005420</name>
</gene>
<name>A0AAN7QSG7_TRANT</name>
<dbReference type="PANTHER" id="PTHR35995:SF1">
    <property type="entry name" value="OS04G0690500 PROTEIN"/>
    <property type="match status" value="1"/>
</dbReference>
<proteinExistence type="predicted"/>
<dbReference type="AlphaFoldDB" id="A0AAN7QSG7"/>
<feature type="region of interest" description="Disordered" evidence="1">
    <location>
        <begin position="45"/>
        <end position="64"/>
    </location>
</feature>
<evidence type="ECO:0000313" key="3">
    <source>
        <dbReference type="Proteomes" id="UP001346149"/>
    </source>
</evidence>
<comment type="caution">
    <text evidence="2">The sequence shown here is derived from an EMBL/GenBank/DDBJ whole genome shotgun (WGS) entry which is preliminary data.</text>
</comment>
<feature type="compositionally biased region" description="Basic residues" evidence="1">
    <location>
        <begin position="45"/>
        <end position="58"/>
    </location>
</feature>
<reference evidence="2 3" key="1">
    <citation type="journal article" date="2023" name="Hortic Res">
        <title>Pangenome of water caltrop reveals structural variations and asymmetric subgenome divergence after allopolyploidization.</title>
        <authorList>
            <person name="Zhang X."/>
            <person name="Chen Y."/>
            <person name="Wang L."/>
            <person name="Yuan Y."/>
            <person name="Fang M."/>
            <person name="Shi L."/>
            <person name="Lu R."/>
            <person name="Comes H.P."/>
            <person name="Ma Y."/>
            <person name="Chen Y."/>
            <person name="Huang G."/>
            <person name="Zhou Y."/>
            <person name="Zheng Z."/>
            <person name="Qiu Y."/>
        </authorList>
    </citation>
    <scope>NUCLEOTIDE SEQUENCE [LARGE SCALE GENOMIC DNA]</scope>
    <source>
        <strain evidence="2">F231</strain>
    </source>
</reference>
<dbReference type="Pfam" id="PF05340">
    <property type="entry name" value="DUF740"/>
    <property type="match status" value="1"/>
</dbReference>
<dbReference type="InterPro" id="IPR008004">
    <property type="entry name" value="OCTOPUS-like"/>
</dbReference>
<dbReference type="EMBL" id="JAXQNO010000018">
    <property type="protein sequence ID" value="KAK4776732.1"/>
    <property type="molecule type" value="Genomic_DNA"/>
</dbReference>
<organism evidence="2 3">
    <name type="scientific">Trapa natans</name>
    <name type="common">Water chestnut</name>
    <dbReference type="NCBI Taxonomy" id="22666"/>
    <lineage>
        <taxon>Eukaryota</taxon>
        <taxon>Viridiplantae</taxon>
        <taxon>Streptophyta</taxon>
        <taxon>Embryophyta</taxon>
        <taxon>Tracheophyta</taxon>
        <taxon>Spermatophyta</taxon>
        <taxon>Magnoliopsida</taxon>
        <taxon>eudicotyledons</taxon>
        <taxon>Gunneridae</taxon>
        <taxon>Pentapetalae</taxon>
        <taxon>rosids</taxon>
        <taxon>malvids</taxon>
        <taxon>Myrtales</taxon>
        <taxon>Lythraceae</taxon>
        <taxon>Trapa</taxon>
    </lineage>
</organism>
<accession>A0AAN7QSG7</accession>
<dbReference type="Proteomes" id="UP001346149">
    <property type="component" value="Unassembled WGS sequence"/>
</dbReference>
<dbReference type="PANTHER" id="PTHR35995">
    <property type="entry name" value="OS04G0690500 PROTEIN"/>
    <property type="match status" value="1"/>
</dbReference>
<protein>
    <submittedName>
        <fullName evidence="2">Uncharacterized protein</fullName>
    </submittedName>
</protein>
<evidence type="ECO:0000256" key="1">
    <source>
        <dbReference type="SAM" id="MobiDB-lite"/>
    </source>
</evidence>
<sequence length="227" mass="25691">MNAHRDDSPFSCYFHPGVAFVGVCPLCLNERLVVLAAKQRRPRRSISGHTLTAHHHHPSINSTKKPPLNIPKIFAIGTLLNRLEFRHWRTDSLDDASSSPEDDSFISIKFEDNGVASWEKNKLASKVSVDNSNRIPWNNRNTVGRAPASALIKDVKTATASTKCVIEHPKPRVSSLRWRKRISHLFHLIRWKRTSKAGSVCHVSGKVEGVKVRNGWIRSLTKRRTKE</sequence>